<dbReference type="AlphaFoldDB" id="A0A1I1UQU4"/>
<keyword evidence="1" id="KW-0812">Transmembrane</keyword>
<feature type="transmembrane region" description="Helical" evidence="1">
    <location>
        <begin position="51"/>
        <end position="71"/>
    </location>
</feature>
<sequence>MKGSYPRQVFLDVAGHAGQLPRVPGQIVRLAVQQHAVAVLLEQVTTRLRACGWRAVWGLVIASAWTALGAWQPG</sequence>
<keyword evidence="1" id="KW-1133">Transmembrane helix</keyword>
<keyword evidence="3" id="KW-1185">Reference proteome</keyword>
<dbReference type="EMBL" id="FOMQ01000005">
    <property type="protein sequence ID" value="SFD73202.1"/>
    <property type="molecule type" value="Genomic_DNA"/>
</dbReference>
<gene>
    <name evidence="2" type="ORF">SAMN04489710_105231</name>
</gene>
<proteinExistence type="predicted"/>
<keyword evidence="1" id="KW-0472">Membrane</keyword>
<dbReference type="Proteomes" id="UP000199517">
    <property type="component" value="Unassembled WGS sequence"/>
</dbReference>
<name>A0A1I1UQU4_9BURK</name>
<evidence type="ECO:0000313" key="2">
    <source>
        <dbReference type="EMBL" id="SFD73202.1"/>
    </source>
</evidence>
<reference evidence="3" key="1">
    <citation type="submission" date="2016-10" db="EMBL/GenBank/DDBJ databases">
        <authorList>
            <person name="Varghese N."/>
            <person name="Submissions S."/>
        </authorList>
    </citation>
    <scope>NUCLEOTIDE SEQUENCE [LARGE SCALE GENOMIC DNA]</scope>
    <source>
        <strain evidence="3">DSM 7481</strain>
    </source>
</reference>
<accession>A0A1I1UQU4</accession>
<evidence type="ECO:0000256" key="1">
    <source>
        <dbReference type="SAM" id="Phobius"/>
    </source>
</evidence>
<dbReference type="STRING" id="32040.SAMN04489710_105231"/>
<protein>
    <submittedName>
        <fullName evidence="2">Uncharacterized protein</fullName>
    </submittedName>
</protein>
<dbReference type="RefSeq" id="WP_092951588.1">
    <property type="nucleotide sequence ID" value="NZ_FOMQ01000005.1"/>
</dbReference>
<organism evidence="2 3">
    <name type="scientific">Paracidovorax konjaci</name>
    <dbReference type="NCBI Taxonomy" id="32040"/>
    <lineage>
        <taxon>Bacteria</taxon>
        <taxon>Pseudomonadati</taxon>
        <taxon>Pseudomonadota</taxon>
        <taxon>Betaproteobacteria</taxon>
        <taxon>Burkholderiales</taxon>
        <taxon>Comamonadaceae</taxon>
        <taxon>Paracidovorax</taxon>
    </lineage>
</organism>
<evidence type="ECO:0000313" key="3">
    <source>
        <dbReference type="Proteomes" id="UP000199517"/>
    </source>
</evidence>